<keyword evidence="2" id="KW-1185">Reference proteome</keyword>
<name>A0ACB9I7W5_9ASTR</name>
<reference evidence="2" key="1">
    <citation type="journal article" date="2022" name="Mol. Ecol. Resour.">
        <title>The genomes of chicory, endive, great burdock and yacon provide insights into Asteraceae palaeo-polyploidization history and plant inulin production.</title>
        <authorList>
            <person name="Fan W."/>
            <person name="Wang S."/>
            <person name="Wang H."/>
            <person name="Wang A."/>
            <person name="Jiang F."/>
            <person name="Liu H."/>
            <person name="Zhao H."/>
            <person name="Xu D."/>
            <person name="Zhang Y."/>
        </authorList>
    </citation>
    <scope>NUCLEOTIDE SEQUENCE [LARGE SCALE GENOMIC DNA]</scope>
    <source>
        <strain evidence="2">cv. Yunnan</strain>
    </source>
</reference>
<protein>
    <submittedName>
        <fullName evidence="1">Uncharacterized protein</fullName>
    </submittedName>
</protein>
<comment type="caution">
    <text evidence="1">The sequence shown here is derived from an EMBL/GenBank/DDBJ whole genome shotgun (WGS) entry which is preliminary data.</text>
</comment>
<proteinExistence type="predicted"/>
<dbReference type="Proteomes" id="UP001056120">
    <property type="component" value="Linkage Group LG10"/>
</dbReference>
<gene>
    <name evidence="1" type="ORF">L1987_32046</name>
</gene>
<evidence type="ECO:0000313" key="2">
    <source>
        <dbReference type="Proteomes" id="UP001056120"/>
    </source>
</evidence>
<dbReference type="EMBL" id="CM042027">
    <property type="protein sequence ID" value="KAI3803882.1"/>
    <property type="molecule type" value="Genomic_DNA"/>
</dbReference>
<sequence length="72" mass="8683">METCQLLQFCSSPVPPPEQVRLESDPRFPMKIRSDKWCLMVYEYSRLLHGKKYESVDEMKKRYSLYFCCSSY</sequence>
<organism evidence="1 2">
    <name type="scientific">Smallanthus sonchifolius</name>
    <dbReference type="NCBI Taxonomy" id="185202"/>
    <lineage>
        <taxon>Eukaryota</taxon>
        <taxon>Viridiplantae</taxon>
        <taxon>Streptophyta</taxon>
        <taxon>Embryophyta</taxon>
        <taxon>Tracheophyta</taxon>
        <taxon>Spermatophyta</taxon>
        <taxon>Magnoliopsida</taxon>
        <taxon>eudicotyledons</taxon>
        <taxon>Gunneridae</taxon>
        <taxon>Pentapetalae</taxon>
        <taxon>asterids</taxon>
        <taxon>campanulids</taxon>
        <taxon>Asterales</taxon>
        <taxon>Asteraceae</taxon>
        <taxon>Asteroideae</taxon>
        <taxon>Heliantheae alliance</taxon>
        <taxon>Millerieae</taxon>
        <taxon>Smallanthus</taxon>
    </lineage>
</organism>
<accession>A0ACB9I7W5</accession>
<reference evidence="1 2" key="2">
    <citation type="journal article" date="2022" name="Mol. Ecol. Resour.">
        <title>The genomes of chicory, endive, great burdock and yacon provide insights into Asteraceae paleo-polyploidization history and plant inulin production.</title>
        <authorList>
            <person name="Fan W."/>
            <person name="Wang S."/>
            <person name="Wang H."/>
            <person name="Wang A."/>
            <person name="Jiang F."/>
            <person name="Liu H."/>
            <person name="Zhao H."/>
            <person name="Xu D."/>
            <person name="Zhang Y."/>
        </authorList>
    </citation>
    <scope>NUCLEOTIDE SEQUENCE [LARGE SCALE GENOMIC DNA]</scope>
    <source>
        <strain evidence="2">cv. Yunnan</strain>
        <tissue evidence="1">Leaves</tissue>
    </source>
</reference>
<evidence type="ECO:0000313" key="1">
    <source>
        <dbReference type="EMBL" id="KAI3803882.1"/>
    </source>
</evidence>